<dbReference type="InterPro" id="IPR020084">
    <property type="entry name" value="NUDIX_hydrolase_CS"/>
</dbReference>
<evidence type="ECO:0000256" key="4">
    <source>
        <dbReference type="ARBA" id="ARBA00012381"/>
    </source>
</evidence>
<sequence length="361" mass="38545">MHTHLRDPADGLLVLPQDGARIDRRDADRKRPEWLREIWSTPGTRVLRLYGRRARLSGNRLDYEAASGPLPEGAVALGAVDPAELPDAAATAEPGVAAPVHVVTVAHPKPADEQPAAGTTGTTWADLAFAGSQLTPLDAALLTQALAITAWHARTPFCASCGTATEVEVSGWRRTCPSCGTQTFPRTDPAVITAVLDTEDRLLLGSAYRWETSRYSTFAGFVEAGESVEAALAREIEEEVGVVVSDIRYMGSQSWPFPRSLMLGHFAVTQDPSMARPDGDEIRDVCWFTRAELAAAAESGEVSLPTRSSISRALIERWRGSMIDAVSDAKPRPASAANGAADGAANGAADDRPGQRGQQPR</sequence>
<dbReference type="PROSITE" id="PS51462">
    <property type="entry name" value="NUDIX"/>
    <property type="match status" value="1"/>
</dbReference>
<comment type="cofactor">
    <cofactor evidence="1">
        <name>Mg(2+)</name>
        <dbReference type="ChEBI" id="CHEBI:18420"/>
    </cofactor>
</comment>
<dbReference type="GO" id="GO:0035529">
    <property type="term" value="F:NADH pyrophosphatase activity"/>
    <property type="evidence" value="ECO:0007669"/>
    <property type="project" value="TreeGrafter"/>
</dbReference>
<dbReference type="OrthoDB" id="9791656at2"/>
<feature type="domain" description="Nudix hydrolase" evidence="11">
    <location>
        <begin position="185"/>
        <end position="310"/>
    </location>
</feature>
<dbReference type="Proteomes" id="UP000238217">
    <property type="component" value="Unassembled WGS sequence"/>
</dbReference>
<evidence type="ECO:0000256" key="2">
    <source>
        <dbReference type="ARBA" id="ARBA00001947"/>
    </source>
</evidence>
<evidence type="ECO:0000256" key="9">
    <source>
        <dbReference type="ARBA" id="ARBA00023679"/>
    </source>
</evidence>
<dbReference type="EC" id="3.6.1.22" evidence="4"/>
<dbReference type="Pfam" id="PF00293">
    <property type="entry name" value="NUDIX"/>
    <property type="match status" value="1"/>
</dbReference>
<dbReference type="InterPro" id="IPR015797">
    <property type="entry name" value="NUDIX_hydrolase-like_dom_sf"/>
</dbReference>
<dbReference type="Gene3D" id="3.90.79.10">
    <property type="entry name" value="Nucleoside Triphosphate Pyrophosphohydrolase"/>
    <property type="match status" value="1"/>
</dbReference>
<dbReference type="EMBL" id="PVTY01000012">
    <property type="protein sequence ID" value="PRZ14235.1"/>
    <property type="molecule type" value="Genomic_DNA"/>
</dbReference>
<feature type="compositionally biased region" description="Low complexity" evidence="10">
    <location>
        <begin position="336"/>
        <end position="348"/>
    </location>
</feature>
<dbReference type="CDD" id="cd03429">
    <property type="entry name" value="NUDIX_NADH_pyrophosphatase_Nudt13"/>
    <property type="match status" value="1"/>
</dbReference>
<dbReference type="InterPro" id="IPR015376">
    <property type="entry name" value="Znr_NADH_PPase"/>
</dbReference>
<dbReference type="GO" id="GO:0005829">
    <property type="term" value="C:cytosol"/>
    <property type="evidence" value="ECO:0007669"/>
    <property type="project" value="TreeGrafter"/>
</dbReference>
<dbReference type="GO" id="GO:0006742">
    <property type="term" value="P:NADP+ catabolic process"/>
    <property type="evidence" value="ECO:0007669"/>
    <property type="project" value="TreeGrafter"/>
</dbReference>
<dbReference type="PROSITE" id="PS00893">
    <property type="entry name" value="NUDIX_BOX"/>
    <property type="match status" value="1"/>
</dbReference>
<comment type="similarity">
    <text evidence="3">Belongs to the Nudix hydrolase family. NudC subfamily.</text>
</comment>
<dbReference type="AlphaFoldDB" id="A0A2T0YGW2"/>
<dbReference type="Pfam" id="PF09297">
    <property type="entry name" value="Zn_ribbon_NUD"/>
    <property type="match status" value="1"/>
</dbReference>
<dbReference type="SUPFAM" id="SSF55811">
    <property type="entry name" value="Nudix"/>
    <property type="match status" value="1"/>
</dbReference>
<evidence type="ECO:0000256" key="1">
    <source>
        <dbReference type="ARBA" id="ARBA00001946"/>
    </source>
</evidence>
<reference evidence="12 13" key="1">
    <citation type="submission" date="2018-03" db="EMBL/GenBank/DDBJ databases">
        <title>Comparative analysis of microorganisms from saline springs in Andes Mountain Range, Colombia.</title>
        <authorList>
            <person name="Rubin E."/>
        </authorList>
    </citation>
    <scope>NUCLEOTIDE SEQUENCE [LARGE SCALE GENOMIC DNA]</scope>
    <source>
        <strain evidence="12 13">CG 35</strain>
    </source>
</reference>
<keyword evidence="6" id="KW-0378">Hydrolase</keyword>
<dbReference type="PANTHER" id="PTHR42904">
    <property type="entry name" value="NUDIX HYDROLASE, NUDC SUBFAMILY"/>
    <property type="match status" value="1"/>
</dbReference>
<protein>
    <recommendedName>
        <fullName evidence="4">NAD(+) diphosphatase</fullName>
        <ecNumber evidence="4">3.6.1.22</ecNumber>
    </recommendedName>
</protein>
<evidence type="ECO:0000256" key="8">
    <source>
        <dbReference type="ARBA" id="ARBA00023027"/>
    </source>
</evidence>
<dbReference type="InterPro" id="IPR050241">
    <property type="entry name" value="NAD-cap_RNA_hydrolase_NudC"/>
</dbReference>
<evidence type="ECO:0000313" key="13">
    <source>
        <dbReference type="Proteomes" id="UP000238217"/>
    </source>
</evidence>
<keyword evidence="7" id="KW-0460">Magnesium</keyword>
<proteinExistence type="inferred from homology"/>
<keyword evidence="13" id="KW-1185">Reference proteome</keyword>
<evidence type="ECO:0000256" key="3">
    <source>
        <dbReference type="ARBA" id="ARBA00009595"/>
    </source>
</evidence>
<gene>
    <name evidence="12" type="ORF">BCL67_11299</name>
</gene>
<dbReference type="InterPro" id="IPR000086">
    <property type="entry name" value="NUDIX_hydrolase_dom"/>
</dbReference>
<evidence type="ECO:0000256" key="7">
    <source>
        <dbReference type="ARBA" id="ARBA00022842"/>
    </source>
</evidence>
<evidence type="ECO:0000259" key="11">
    <source>
        <dbReference type="PROSITE" id="PS51462"/>
    </source>
</evidence>
<comment type="cofactor">
    <cofactor evidence="2">
        <name>Zn(2+)</name>
        <dbReference type="ChEBI" id="CHEBI:29105"/>
    </cofactor>
</comment>
<dbReference type="Gene3D" id="3.90.79.20">
    <property type="match status" value="1"/>
</dbReference>
<dbReference type="PANTHER" id="PTHR42904:SF6">
    <property type="entry name" value="NAD-CAPPED RNA HYDROLASE NUDT12"/>
    <property type="match status" value="1"/>
</dbReference>
<evidence type="ECO:0000313" key="12">
    <source>
        <dbReference type="EMBL" id="PRZ14235.1"/>
    </source>
</evidence>
<keyword evidence="8" id="KW-0520">NAD</keyword>
<name>A0A2T0YGW2_9MICC</name>
<evidence type="ECO:0000256" key="6">
    <source>
        <dbReference type="ARBA" id="ARBA00022801"/>
    </source>
</evidence>
<dbReference type="GO" id="GO:0046872">
    <property type="term" value="F:metal ion binding"/>
    <property type="evidence" value="ECO:0007669"/>
    <property type="project" value="UniProtKB-KW"/>
</dbReference>
<feature type="region of interest" description="Disordered" evidence="10">
    <location>
        <begin position="326"/>
        <end position="361"/>
    </location>
</feature>
<comment type="caution">
    <text evidence="12">The sequence shown here is derived from an EMBL/GenBank/DDBJ whole genome shotgun (WGS) entry which is preliminary data.</text>
</comment>
<dbReference type="GO" id="GO:0019677">
    <property type="term" value="P:NAD+ catabolic process"/>
    <property type="evidence" value="ECO:0007669"/>
    <property type="project" value="TreeGrafter"/>
</dbReference>
<accession>A0A2T0YGW2</accession>
<evidence type="ECO:0000256" key="5">
    <source>
        <dbReference type="ARBA" id="ARBA00022723"/>
    </source>
</evidence>
<comment type="catalytic activity">
    <reaction evidence="9">
        <text>a 5'-end NAD(+)-phospho-ribonucleoside in mRNA + H2O = a 5'-end phospho-adenosine-phospho-ribonucleoside in mRNA + beta-nicotinamide D-ribonucleotide + 2 H(+)</text>
        <dbReference type="Rhea" id="RHEA:60876"/>
        <dbReference type="Rhea" id="RHEA-COMP:15698"/>
        <dbReference type="Rhea" id="RHEA-COMP:15719"/>
        <dbReference type="ChEBI" id="CHEBI:14649"/>
        <dbReference type="ChEBI" id="CHEBI:15377"/>
        <dbReference type="ChEBI" id="CHEBI:15378"/>
        <dbReference type="ChEBI" id="CHEBI:144029"/>
        <dbReference type="ChEBI" id="CHEBI:144051"/>
    </reaction>
    <physiologicalReaction direction="left-to-right" evidence="9">
        <dbReference type="Rhea" id="RHEA:60877"/>
    </physiologicalReaction>
</comment>
<organism evidence="12 13">
    <name type="scientific">Nesterenkonia sandarakina</name>
    <dbReference type="NCBI Taxonomy" id="272918"/>
    <lineage>
        <taxon>Bacteria</taxon>
        <taxon>Bacillati</taxon>
        <taxon>Actinomycetota</taxon>
        <taxon>Actinomycetes</taxon>
        <taxon>Micrococcales</taxon>
        <taxon>Micrococcaceae</taxon>
        <taxon>Nesterenkonia</taxon>
    </lineage>
</organism>
<evidence type="ECO:0000256" key="10">
    <source>
        <dbReference type="SAM" id="MobiDB-lite"/>
    </source>
</evidence>
<keyword evidence="5" id="KW-0479">Metal-binding</keyword>
<dbReference type="NCBIfam" id="NF001299">
    <property type="entry name" value="PRK00241.1"/>
    <property type="match status" value="1"/>
</dbReference>
<dbReference type="InterPro" id="IPR049734">
    <property type="entry name" value="NudC-like_C"/>
</dbReference>
<dbReference type="RefSeq" id="WP_106123488.1">
    <property type="nucleotide sequence ID" value="NZ_PVTY01000012.1"/>
</dbReference>